<name>A0A6F8YBP0_9ACTN</name>
<evidence type="ECO:0000313" key="3">
    <source>
        <dbReference type="Proteomes" id="UP000503011"/>
    </source>
</evidence>
<keyword evidence="3" id="KW-1185">Reference proteome</keyword>
<sequence length="81" mass="8734">MISNTINEYANAIGMVAVSPLDAKPNDARARSTSTSGRRQRGRIDDGHRKPTKDSGSVSGRAGPYRPHIRCEPARPASMTI</sequence>
<reference evidence="2 3" key="2">
    <citation type="submission" date="2020-03" db="EMBL/GenBank/DDBJ databases">
        <authorList>
            <person name="Ichikawa N."/>
            <person name="Kimura A."/>
            <person name="Kitahashi Y."/>
            <person name="Uohara A."/>
        </authorList>
    </citation>
    <scope>NUCLEOTIDE SEQUENCE [LARGE SCALE GENOMIC DNA]</scope>
    <source>
        <strain evidence="2 3">NBRC 105367</strain>
    </source>
</reference>
<organism evidence="2 3">
    <name type="scientific">Phytohabitans suffuscus</name>
    <dbReference type="NCBI Taxonomy" id="624315"/>
    <lineage>
        <taxon>Bacteria</taxon>
        <taxon>Bacillati</taxon>
        <taxon>Actinomycetota</taxon>
        <taxon>Actinomycetes</taxon>
        <taxon>Micromonosporales</taxon>
        <taxon>Micromonosporaceae</taxon>
    </lineage>
</organism>
<evidence type="ECO:0000313" key="2">
    <source>
        <dbReference type="EMBL" id="BCB83443.1"/>
    </source>
</evidence>
<dbReference type="Proteomes" id="UP000503011">
    <property type="component" value="Chromosome"/>
</dbReference>
<proteinExistence type="predicted"/>
<feature type="region of interest" description="Disordered" evidence="1">
    <location>
        <begin position="17"/>
        <end position="81"/>
    </location>
</feature>
<accession>A0A6F8YBP0</accession>
<evidence type="ECO:0000256" key="1">
    <source>
        <dbReference type="SAM" id="MobiDB-lite"/>
    </source>
</evidence>
<protein>
    <submittedName>
        <fullName evidence="2">Uncharacterized protein</fullName>
    </submittedName>
</protein>
<gene>
    <name evidence="2" type="ORF">Psuf_007560</name>
</gene>
<dbReference type="EMBL" id="AP022871">
    <property type="protein sequence ID" value="BCB83443.1"/>
    <property type="molecule type" value="Genomic_DNA"/>
</dbReference>
<dbReference type="AlphaFoldDB" id="A0A6F8YBP0"/>
<feature type="compositionally biased region" description="Basic and acidic residues" evidence="1">
    <location>
        <begin position="42"/>
        <end position="53"/>
    </location>
</feature>
<reference evidence="2 3" key="1">
    <citation type="submission" date="2020-03" db="EMBL/GenBank/DDBJ databases">
        <title>Whole genome shotgun sequence of Phytohabitans suffuscus NBRC 105367.</title>
        <authorList>
            <person name="Komaki H."/>
            <person name="Tamura T."/>
        </authorList>
    </citation>
    <scope>NUCLEOTIDE SEQUENCE [LARGE SCALE GENOMIC DNA]</scope>
    <source>
        <strain evidence="2 3">NBRC 105367</strain>
    </source>
</reference>
<dbReference type="KEGG" id="psuu:Psuf_007560"/>